<dbReference type="RefSeq" id="XP_016464824.1">
    <property type="nucleotide sequence ID" value="XM_016609338.1"/>
</dbReference>
<reference evidence="2 3" key="2">
    <citation type="submission" date="2025-04" db="UniProtKB">
        <authorList>
            <consortium name="RefSeq"/>
        </authorList>
    </citation>
    <scope>IDENTIFICATION</scope>
</reference>
<keyword evidence="1" id="KW-1185">Reference proteome</keyword>
<gene>
    <name evidence="2 3" type="primary">LOC107787729</name>
</gene>
<dbReference type="GeneID" id="107787729"/>
<protein>
    <submittedName>
        <fullName evidence="2 3">Uncharacterized protein isoform X1</fullName>
    </submittedName>
</protein>
<sequence>MEMSWADVARDKADRYRPIPRDPGTDFGSYEFKIGMEEIADNCSNAMVKFDKNSHVWITASAIKYKTFKAAANMFDTHRTIVRHGGVRVAHPIGYTEFESQGILFVQSLNTLTNVFSKSDPLWNDQKGKRVHFEEKYTNKFGQILQGLKSIHKDNTYHGRLSKGYLYGEDGNILLYNLEEQEVLRPENYIDDYKGFCSLIKGVIDSNLYPRNLPPHVVLFFSIVNRKWPLHPFHPFFGAMPKRVLSSIRWLW</sequence>
<dbReference type="KEGG" id="nta:107787729"/>
<dbReference type="AlphaFoldDB" id="A0A1S3ZJX3"/>
<evidence type="ECO:0000313" key="1">
    <source>
        <dbReference type="Proteomes" id="UP000790787"/>
    </source>
</evidence>
<accession>A0A1S3ZJX3</accession>
<proteinExistence type="predicted"/>
<name>A0A1S3ZJX3_TOBAC</name>
<evidence type="ECO:0000313" key="2">
    <source>
        <dbReference type="RefSeq" id="XP_016464824.1"/>
    </source>
</evidence>
<dbReference type="Proteomes" id="UP000790787">
    <property type="component" value="Chromosome 20"/>
</dbReference>
<dbReference type="RefSeq" id="XP_016464825.1">
    <property type="nucleotide sequence ID" value="XM_016609339.1"/>
</dbReference>
<organism evidence="3">
    <name type="scientific">Nicotiana tabacum</name>
    <name type="common">Common tobacco</name>
    <dbReference type="NCBI Taxonomy" id="4097"/>
    <lineage>
        <taxon>Eukaryota</taxon>
        <taxon>Viridiplantae</taxon>
        <taxon>Streptophyta</taxon>
        <taxon>Embryophyta</taxon>
        <taxon>Tracheophyta</taxon>
        <taxon>Spermatophyta</taxon>
        <taxon>Magnoliopsida</taxon>
        <taxon>eudicotyledons</taxon>
        <taxon>Gunneridae</taxon>
        <taxon>Pentapetalae</taxon>
        <taxon>asterids</taxon>
        <taxon>lamiids</taxon>
        <taxon>Solanales</taxon>
        <taxon>Solanaceae</taxon>
        <taxon>Nicotianoideae</taxon>
        <taxon>Nicotianeae</taxon>
        <taxon>Nicotiana</taxon>
    </lineage>
</organism>
<reference key="1">
    <citation type="journal article" date="2014" name="Nat. Commun.">
        <title>The tobacco genome sequence and its comparison with those of tomato and potato.</title>
        <authorList>
            <person name="Sierro N."/>
            <person name="Battey J.N."/>
            <person name="Ouadi S."/>
            <person name="Bakaher N."/>
            <person name="Bovet L."/>
            <person name="Willig A."/>
            <person name="Goepfert S."/>
            <person name="Peitsch M.C."/>
            <person name="Ivanov N.V."/>
        </authorList>
    </citation>
    <scope>NUCLEOTIDE SEQUENCE [LARGE SCALE GENOMIC DNA]</scope>
    <source>
        <strain>cv. TN90</strain>
    </source>
</reference>
<evidence type="ECO:0000313" key="3">
    <source>
        <dbReference type="RefSeq" id="XP_016464825.1"/>
    </source>
</evidence>
<dbReference type="PaxDb" id="4097-A0A1S3ZJX3"/>